<protein>
    <recommendedName>
        <fullName evidence="4 5">Kynureninase</fullName>
        <ecNumber evidence="4 5">3.7.1.3</ecNumber>
    </recommendedName>
    <alternativeName>
        <fullName evidence="4">L-kynurenine hydrolase</fullName>
    </alternativeName>
</protein>
<dbReference type="Gene3D" id="3.90.1150.10">
    <property type="entry name" value="Aspartate Aminotransferase, domain 1"/>
    <property type="match status" value="1"/>
</dbReference>
<keyword evidence="4 5" id="KW-0963">Cytoplasm</keyword>
<comment type="caution">
    <text evidence="6">The sequence shown here is derived from an EMBL/GenBank/DDBJ whole genome shotgun (WGS) entry which is preliminary data.</text>
</comment>
<gene>
    <name evidence="6" type="ORF">B5V51_1916</name>
</gene>
<dbReference type="EMBL" id="NWSH01001396">
    <property type="protein sequence ID" value="PCG71383.1"/>
    <property type="molecule type" value="Genomic_DNA"/>
</dbReference>
<dbReference type="InterPro" id="IPR010111">
    <property type="entry name" value="Kynureninase"/>
</dbReference>
<feature type="binding site" evidence="4">
    <location>
        <position position="265"/>
    </location>
    <ligand>
        <name>pyridoxal 5'-phosphate</name>
        <dbReference type="ChEBI" id="CHEBI:597326"/>
    </ligand>
</feature>
<accession>A0A2A4JIY7</accession>
<feature type="binding site" evidence="4">
    <location>
        <position position="211"/>
    </location>
    <ligand>
        <name>pyridoxal 5'-phosphate</name>
        <dbReference type="ChEBI" id="CHEBI:597326"/>
    </ligand>
</feature>
<dbReference type="GO" id="GO:0019805">
    <property type="term" value="P:quinolinate biosynthetic process"/>
    <property type="evidence" value="ECO:0007669"/>
    <property type="project" value="UniProtKB-UniRule"/>
</dbReference>
<reference evidence="6" key="1">
    <citation type="submission" date="2017-09" db="EMBL/GenBank/DDBJ databases">
        <title>Contemporary evolution of a Lepidopteran species, Heliothis virescens, in response to modern agricultural practices.</title>
        <authorList>
            <person name="Fritz M.L."/>
            <person name="Deyonke A.M."/>
            <person name="Papanicolaou A."/>
            <person name="Micinski S."/>
            <person name="Westbrook J."/>
            <person name="Gould F."/>
        </authorList>
    </citation>
    <scope>NUCLEOTIDE SEQUENCE [LARGE SCALE GENOMIC DNA]</scope>
    <source>
        <strain evidence="6">HvINT-</strain>
        <tissue evidence="6">Whole body</tissue>
    </source>
</reference>
<dbReference type="EC" id="3.7.1.3" evidence="4 5"/>
<sequence>MKAEYQDDPEYPKLLDNNDTLGHFRQRFYLKKDYIYMCGNSLGLATKDAEKCVLEVMEKWKDEGIKLWMVDDNKYYLYSRYLSKLMAPIVGADPDEITVFGGTTINIHQGISTFYKPTKDKYKILVDDINFPTDRYAVDSQVRLQGYDPADAVKVVKSKGNFMEEDEIIEAMTEDVALIFLPNVYYRTAQVLDMVKITKAAKEKGILIGWDLCHGVGAVEINLKEVDPDFAIWCTYKYLNGGPGSSAALYINRRHHQMLPGLAGWYGNKIETQFLLRQNFDHQQDANGWQIGTPNVLSMASLEGALRVINEAGIPNMRKKSLHITGYLMYLIEKKLSDYGFRVGNLREDSRRGGHVCLEHDEGYRISIALKSRGIAQDFRDPNVIRLTPTALYTSYEEVYTVVEVLLDIMKTESYKAIDKNRSLVV</sequence>
<comment type="similarity">
    <text evidence="4 5">Belongs to the kynureninase family.</text>
</comment>
<keyword evidence="1 4" id="KW-0662">Pyridine nucleotide biosynthesis</keyword>
<keyword evidence="2 4" id="KW-0378">Hydrolase</keyword>
<dbReference type="Gene3D" id="3.40.640.10">
    <property type="entry name" value="Type I PLP-dependent aspartate aminotransferase-like (Major domain)"/>
    <property type="match status" value="1"/>
</dbReference>
<comment type="subcellular location">
    <subcellularLocation>
        <location evidence="4 5">Cytoplasm</location>
    </subcellularLocation>
</comment>
<evidence type="ECO:0000256" key="1">
    <source>
        <dbReference type="ARBA" id="ARBA00022642"/>
    </source>
</evidence>
<comment type="catalytic activity">
    <reaction evidence="4 5">
        <text>L-kynurenine + H2O = anthranilate + L-alanine + H(+)</text>
        <dbReference type="Rhea" id="RHEA:16813"/>
        <dbReference type="ChEBI" id="CHEBI:15377"/>
        <dbReference type="ChEBI" id="CHEBI:15378"/>
        <dbReference type="ChEBI" id="CHEBI:16567"/>
        <dbReference type="ChEBI" id="CHEBI:57959"/>
        <dbReference type="ChEBI" id="CHEBI:57972"/>
        <dbReference type="EC" id="3.7.1.3"/>
    </reaction>
</comment>
<dbReference type="PANTHER" id="PTHR14084:SF0">
    <property type="entry name" value="KYNURENINASE"/>
    <property type="match status" value="1"/>
</dbReference>
<comment type="pathway">
    <text evidence="4 5">Cofactor biosynthesis; NAD(+) biosynthesis; quinolinate from L-kynurenine: step 2/3.</text>
</comment>
<keyword evidence="3 4" id="KW-0663">Pyridoxal phosphate</keyword>
<evidence type="ECO:0000256" key="2">
    <source>
        <dbReference type="ARBA" id="ARBA00022801"/>
    </source>
</evidence>
<dbReference type="STRING" id="7102.A0A2A4JIY7"/>
<comment type="pathway">
    <text evidence="4 5">Amino-acid degradation; L-kynurenine degradation; L-alanine and anthranilate from L-kynurenine: step 1/1.</text>
</comment>
<comment type="catalytic activity">
    <reaction evidence="5">
        <text>3-hydroxy-L-kynurenine + H2O = 3-hydroxyanthranilate + L-alanine + H(+)</text>
        <dbReference type="Rhea" id="RHEA:25143"/>
        <dbReference type="ChEBI" id="CHEBI:15377"/>
        <dbReference type="ChEBI" id="CHEBI:15378"/>
        <dbReference type="ChEBI" id="CHEBI:36559"/>
        <dbReference type="ChEBI" id="CHEBI:57972"/>
        <dbReference type="ChEBI" id="CHEBI:58125"/>
        <dbReference type="EC" id="3.7.1.3"/>
    </reaction>
</comment>
<feature type="binding site" evidence="4">
    <location>
        <position position="104"/>
    </location>
    <ligand>
        <name>pyridoxal 5'-phosphate</name>
        <dbReference type="ChEBI" id="CHEBI:597326"/>
    </ligand>
</feature>
<dbReference type="SUPFAM" id="SSF53383">
    <property type="entry name" value="PLP-dependent transferases"/>
    <property type="match status" value="1"/>
</dbReference>
<evidence type="ECO:0000256" key="4">
    <source>
        <dbReference type="HAMAP-Rule" id="MF_03017"/>
    </source>
</evidence>
<dbReference type="InterPro" id="IPR015421">
    <property type="entry name" value="PyrdxlP-dep_Trfase_major"/>
</dbReference>
<dbReference type="HAMAP" id="MF_01970">
    <property type="entry name" value="Kynureninase"/>
    <property type="match status" value="1"/>
</dbReference>
<dbReference type="GO" id="GO:0030429">
    <property type="term" value="F:kynureninase activity"/>
    <property type="evidence" value="ECO:0007669"/>
    <property type="project" value="UniProtKB-UniRule"/>
</dbReference>
<comment type="caution">
    <text evidence="4">Lacks conserved residue(s) required for the propagation of feature annotation.</text>
</comment>
<proteinExistence type="inferred from homology"/>
<name>A0A2A4JIY7_HELVI</name>
<feature type="binding site" evidence="4">
    <location>
        <position position="214"/>
    </location>
    <ligand>
        <name>pyridoxal 5'-phosphate</name>
        <dbReference type="ChEBI" id="CHEBI:597326"/>
    </ligand>
</feature>
<comment type="function">
    <text evidence="4 5">Catalyzes the cleavage of L-kynurenine (L-Kyn) and L-3-hydroxykynurenine (L-3OHKyn) into anthranilic acid (AA) and 3-hydroxyanthranilic acid (3-OHAA), respectively.</text>
</comment>
<feature type="modified residue" description="N6-(pyridoxal phosphate)lysine" evidence="4">
    <location>
        <position position="237"/>
    </location>
</feature>
<comment type="subunit">
    <text evidence="4 5">Homodimer.</text>
</comment>
<dbReference type="InterPro" id="IPR015424">
    <property type="entry name" value="PyrdxlP-dep_Trfase"/>
</dbReference>
<dbReference type="PIRSF" id="PIRSF038800">
    <property type="entry name" value="KYNU"/>
    <property type="match status" value="1"/>
</dbReference>
<dbReference type="AlphaFoldDB" id="A0A2A4JIY7"/>
<dbReference type="Pfam" id="PF22580">
    <property type="entry name" value="KYNU_C"/>
    <property type="match status" value="1"/>
</dbReference>
<dbReference type="GO" id="GO:0034354">
    <property type="term" value="P:'de novo' NAD+ biosynthetic process from L-tryptophan"/>
    <property type="evidence" value="ECO:0007669"/>
    <property type="project" value="UniProtKB-UniRule"/>
</dbReference>
<dbReference type="GO" id="GO:0019441">
    <property type="term" value="P:L-tryptophan catabolic process to kynurenine"/>
    <property type="evidence" value="ECO:0007669"/>
    <property type="project" value="TreeGrafter"/>
</dbReference>
<dbReference type="InterPro" id="IPR015422">
    <property type="entry name" value="PyrdxlP-dep_Trfase_small"/>
</dbReference>
<evidence type="ECO:0000313" key="6">
    <source>
        <dbReference type="EMBL" id="PCG71383.1"/>
    </source>
</evidence>
<dbReference type="GO" id="GO:0030170">
    <property type="term" value="F:pyridoxal phosphate binding"/>
    <property type="evidence" value="ECO:0007669"/>
    <property type="project" value="UniProtKB-UniRule"/>
</dbReference>
<dbReference type="PANTHER" id="PTHR14084">
    <property type="entry name" value="KYNURENINASE"/>
    <property type="match status" value="1"/>
</dbReference>
<organism evidence="6">
    <name type="scientific">Heliothis virescens</name>
    <name type="common">Tobacco budworm moth</name>
    <dbReference type="NCBI Taxonomy" id="7102"/>
    <lineage>
        <taxon>Eukaryota</taxon>
        <taxon>Metazoa</taxon>
        <taxon>Ecdysozoa</taxon>
        <taxon>Arthropoda</taxon>
        <taxon>Hexapoda</taxon>
        <taxon>Insecta</taxon>
        <taxon>Pterygota</taxon>
        <taxon>Neoptera</taxon>
        <taxon>Endopterygota</taxon>
        <taxon>Lepidoptera</taxon>
        <taxon>Glossata</taxon>
        <taxon>Ditrysia</taxon>
        <taxon>Noctuoidea</taxon>
        <taxon>Noctuidae</taxon>
        <taxon>Heliothinae</taxon>
        <taxon>Heliothis</taxon>
    </lineage>
</organism>
<evidence type="ECO:0000256" key="5">
    <source>
        <dbReference type="PIRNR" id="PIRNR038800"/>
    </source>
</evidence>
<comment type="cofactor">
    <cofactor evidence="4 5">
        <name>pyridoxal 5'-phosphate</name>
        <dbReference type="ChEBI" id="CHEBI:597326"/>
    </cofactor>
</comment>
<evidence type="ECO:0000256" key="3">
    <source>
        <dbReference type="ARBA" id="ARBA00022898"/>
    </source>
</evidence>
<dbReference type="GO" id="GO:0005737">
    <property type="term" value="C:cytoplasm"/>
    <property type="evidence" value="ECO:0007669"/>
    <property type="project" value="UniProtKB-SubCell"/>
</dbReference>
<dbReference type="GO" id="GO:0043420">
    <property type="term" value="P:anthranilate metabolic process"/>
    <property type="evidence" value="ECO:0007669"/>
    <property type="project" value="UniProtKB-UniRule"/>
</dbReference>
<dbReference type="GO" id="GO:0097053">
    <property type="term" value="P:L-kynurenine catabolic process"/>
    <property type="evidence" value="ECO:0007669"/>
    <property type="project" value="UniProtKB-UniRule"/>
</dbReference>
<dbReference type="UniPathway" id="UPA00253">
    <property type="reaction ID" value="UER00329"/>
</dbReference>
<dbReference type="UniPathway" id="UPA00334">
    <property type="reaction ID" value="UER00455"/>
</dbReference>
<dbReference type="NCBIfam" id="TIGR01814">
    <property type="entry name" value="kynureninase"/>
    <property type="match status" value="1"/>
</dbReference>
<feature type="binding site" evidence="4">
    <location>
        <position position="236"/>
    </location>
    <ligand>
        <name>pyridoxal 5'-phosphate</name>
        <dbReference type="ChEBI" id="CHEBI:597326"/>
    </ligand>
</feature>
<feature type="binding site" evidence="4">
    <location>
        <position position="293"/>
    </location>
    <ligand>
        <name>pyridoxal 5'-phosphate</name>
        <dbReference type="ChEBI" id="CHEBI:597326"/>
    </ligand>
</feature>